<sequence>MGVITVYSEGYINLQVLQKLAAGTQSFLRNNHTLPILDELQKDTTSPKVGGTIVDTFMSWVKNFVGDLMDML</sequence>
<evidence type="ECO:0000313" key="2">
    <source>
        <dbReference type="Proteomes" id="UP000242287"/>
    </source>
</evidence>
<organism evidence="1 2">
    <name type="scientific">Amanita thiersii Skay4041</name>
    <dbReference type="NCBI Taxonomy" id="703135"/>
    <lineage>
        <taxon>Eukaryota</taxon>
        <taxon>Fungi</taxon>
        <taxon>Dikarya</taxon>
        <taxon>Basidiomycota</taxon>
        <taxon>Agaricomycotina</taxon>
        <taxon>Agaricomycetes</taxon>
        <taxon>Agaricomycetidae</taxon>
        <taxon>Agaricales</taxon>
        <taxon>Pluteineae</taxon>
        <taxon>Amanitaceae</taxon>
        <taxon>Amanita</taxon>
    </lineage>
</organism>
<proteinExistence type="predicted"/>
<keyword evidence="2" id="KW-1185">Reference proteome</keyword>
<dbReference type="Proteomes" id="UP000242287">
    <property type="component" value="Unassembled WGS sequence"/>
</dbReference>
<name>A0A2A9NJH5_9AGAR</name>
<reference evidence="1 2" key="1">
    <citation type="submission" date="2014-02" db="EMBL/GenBank/DDBJ databases">
        <title>Transposable element dynamics among asymbiotic and ectomycorrhizal Amanita fungi.</title>
        <authorList>
            <consortium name="DOE Joint Genome Institute"/>
            <person name="Hess J."/>
            <person name="Skrede I."/>
            <person name="Wolfe B."/>
            <person name="LaButti K."/>
            <person name="Ohm R.A."/>
            <person name="Grigoriev I.V."/>
            <person name="Pringle A."/>
        </authorList>
    </citation>
    <scope>NUCLEOTIDE SEQUENCE [LARGE SCALE GENOMIC DNA]</scope>
    <source>
        <strain evidence="1 2">SKay4041</strain>
    </source>
</reference>
<accession>A0A2A9NJH5</accession>
<dbReference type="AlphaFoldDB" id="A0A2A9NJH5"/>
<protein>
    <submittedName>
        <fullName evidence="1">Uncharacterized protein</fullName>
    </submittedName>
</protein>
<evidence type="ECO:0000313" key="1">
    <source>
        <dbReference type="EMBL" id="PFH47860.1"/>
    </source>
</evidence>
<dbReference type="OrthoDB" id="2985259at2759"/>
<dbReference type="EMBL" id="KZ302087">
    <property type="protein sequence ID" value="PFH47860.1"/>
    <property type="molecule type" value="Genomic_DNA"/>
</dbReference>
<gene>
    <name evidence="1" type="ORF">AMATHDRAFT_66593</name>
</gene>
<feature type="non-terminal residue" evidence="1">
    <location>
        <position position="72"/>
    </location>
</feature>